<evidence type="ECO:0000256" key="3">
    <source>
        <dbReference type="ARBA" id="ARBA00022475"/>
    </source>
</evidence>
<dbReference type="PANTHER" id="PTHR10844">
    <property type="entry name" value="CAVEOLIN"/>
    <property type="match status" value="1"/>
</dbReference>
<dbReference type="GO" id="GO:0070836">
    <property type="term" value="P:caveola assembly"/>
    <property type="evidence" value="ECO:0007669"/>
    <property type="project" value="InterPro"/>
</dbReference>
<evidence type="ECO:0000313" key="7">
    <source>
        <dbReference type="EMBL" id="OWF53217.1"/>
    </source>
</evidence>
<accession>A0A210QWU1</accession>
<proteinExistence type="inferred from homology"/>
<evidence type="ECO:0000256" key="1">
    <source>
        <dbReference type="ARBA" id="ARBA00004202"/>
    </source>
</evidence>
<comment type="function">
    <text evidence="6">May act as a scaffolding protein within caveolar membranes. Interacts directly with G-protein alpha subunits and can functionally regulate their activity.</text>
</comment>
<gene>
    <name evidence="7" type="ORF">KP79_PYT11539</name>
</gene>
<organism evidence="7 8">
    <name type="scientific">Mizuhopecten yessoensis</name>
    <name type="common">Japanese scallop</name>
    <name type="synonym">Patinopecten yessoensis</name>
    <dbReference type="NCBI Taxonomy" id="6573"/>
    <lineage>
        <taxon>Eukaryota</taxon>
        <taxon>Metazoa</taxon>
        <taxon>Spiralia</taxon>
        <taxon>Lophotrochozoa</taxon>
        <taxon>Mollusca</taxon>
        <taxon>Bivalvia</taxon>
        <taxon>Autobranchia</taxon>
        <taxon>Pteriomorphia</taxon>
        <taxon>Pectinida</taxon>
        <taxon>Pectinoidea</taxon>
        <taxon>Pectinidae</taxon>
        <taxon>Mizuhopecten</taxon>
    </lineage>
</organism>
<evidence type="ECO:0000256" key="4">
    <source>
        <dbReference type="ARBA" id="ARBA00023034"/>
    </source>
</evidence>
<evidence type="ECO:0000256" key="2">
    <source>
        <dbReference type="ARBA" id="ARBA00010988"/>
    </source>
</evidence>
<comment type="similarity">
    <text evidence="2 6">Belongs to the caveolin family.</text>
</comment>
<dbReference type="Pfam" id="PF01146">
    <property type="entry name" value="Caveolin"/>
    <property type="match status" value="1"/>
</dbReference>
<dbReference type="InterPro" id="IPR001612">
    <property type="entry name" value="Caveolin"/>
</dbReference>
<dbReference type="AlphaFoldDB" id="A0A210QWU1"/>
<dbReference type="Proteomes" id="UP000242188">
    <property type="component" value="Unassembled WGS sequence"/>
</dbReference>
<dbReference type="PANTHER" id="PTHR10844:SF19">
    <property type="entry name" value="CAVEOLIN-2"/>
    <property type="match status" value="1"/>
</dbReference>
<keyword evidence="3 6" id="KW-1003">Cell membrane</keyword>
<keyword evidence="5 6" id="KW-0472">Membrane</keyword>
<evidence type="ECO:0000256" key="5">
    <source>
        <dbReference type="ARBA" id="ARBA00023136"/>
    </source>
</evidence>
<sequence length="129" mass="14598">MSDDQVDLVARDPNGLNAHLGTLLFNDVLGEPDGTHSIDCVWKLSYTCFELWKGLCYKLLTLFCGICIAAEWGCEFAYIAFYHIWFITPCMKVFEINCGLCQKIYAMMINCCVQPLTEACGGCFIHFKN</sequence>
<evidence type="ECO:0000313" key="8">
    <source>
        <dbReference type="Proteomes" id="UP000242188"/>
    </source>
</evidence>
<name>A0A210QWU1_MIZYE</name>
<keyword evidence="8" id="KW-1185">Reference proteome</keyword>
<dbReference type="GO" id="GO:0005901">
    <property type="term" value="C:caveola"/>
    <property type="evidence" value="ECO:0007669"/>
    <property type="project" value="UniProtKB-SubCell"/>
</dbReference>
<dbReference type="GO" id="GO:0060090">
    <property type="term" value="F:molecular adaptor activity"/>
    <property type="evidence" value="ECO:0007669"/>
    <property type="project" value="TreeGrafter"/>
</dbReference>
<dbReference type="GO" id="GO:0000139">
    <property type="term" value="C:Golgi membrane"/>
    <property type="evidence" value="ECO:0007669"/>
    <property type="project" value="UniProtKB-SubCell"/>
</dbReference>
<protein>
    <recommendedName>
        <fullName evidence="6">Caveolin</fullName>
    </recommendedName>
</protein>
<reference evidence="7 8" key="1">
    <citation type="journal article" date="2017" name="Nat. Ecol. Evol.">
        <title>Scallop genome provides insights into evolution of bilaterian karyotype and development.</title>
        <authorList>
            <person name="Wang S."/>
            <person name="Zhang J."/>
            <person name="Jiao W."/>
            <person name="Li J."/>
            <person name="Xun X."/>
            <person name="Sun Y."/>
            <person name="Guo X."/>
            <person name="Huan P."/>
            <person name="Dong B."/>
            <person name="Zhang L."/>
            <person name="Hu X."/>
            <person name="Sun X."/>
            <person name="Wang J."/>
            <person name="Zhao C."/>
            <person name="Wang Y."/>
            <person name="Wang D."/>
            <person name="Huang X."/>
            <person name="Wang R."/>
            <person name="Lv J."/>
            <person name="Li Y."/>
            <person name="Zhang Z."/>
            <person name="Liu B."/>
            <person name="Lu W."/>
            <person name="Hui Y."/>
            <person name="Liang J."/>
            <person name="Zhou Z."/>
            <person name="Hou R."/>
            <person name="Li X."/>
            <person name="Liu Y."/>
            <person name="Li H."/>
            <person name="Ning X."/>
            <person name="Lin Y."/>
            <person name="Zhao L."/>
            <person name="Xing Q."/>
            <person name="Dou J."/>
            <person name="Li Y."/>
            <person name="Mao J."/>
            <person name="Guo H."/>
            <person name="Dou H."/>
            <person name="Li T."/>
            <person name="Mu C."/>
            <person name="Jiang W."/>
            <person name="Fu Q."/>
            <person name="Fu X."/>
            <person name="Miao Y."/>
            <person name="Liu J."/>
            <person name="Yu Q."/>
            <person name="Li R."/>
            <person name="Liao H."/>
            <person name="Li X."/>
            <person name="Kong Y."/>
            <person name="Jiang Z."/>
            <person name="Chourrout D."/>
            <person name="Li R."/>
            <person name="Bao Z."/>
        </authorList>
    </citation>
    <scope>NUCLEOTIDE SEQUENCE [LARGE SCALE GENOMIC DNA]</scope>
    <source>
        <strain evidence="7 8">PY_sf001</strain>
    </source>
</reference>
<dbReference type="OrthoDB" id="6039342at2759"/>
<keyword evidence="4 6" id="KW-0333">Golgi apparatus</keyword>
<comment type="subcellular location">
    <subcellularLocation>
        <location evidence="1 6">Cell membrane</location>
        <topology evidence="1 6">Peripheral membrane protein</topology>
    </subcellularLocation>
    <subcellularLocation>
        <location evidence="6">Golgi apparatus membrane</location>
        <topology evidence="6">Peripheral membrane protein</topology>
    </subcellularLocation>
    <subcellularLocation>
        <location evidence="6">Membrane</location>
        <location evidence="6">Caveola</location>
        <topology evidence="6">Peripheral membrane protein</topology>
    </subcellularLocation>
</comment>
<evidence type="ECO:0000256" key="6">
    <source>
        <dbReference type="RuleBase" id="RU000680"/>
    </source>
</evidence>
<dbReference type="EMBL" id="NEDP02001463">
    <property type="protein sequence ID" value="OWF53217.1"/>
    <property type="molecule type" value="Genomic_DNA"/>
</dbReference>
<comment type="caution">
    <text evidence="7">The sequence shown here is derived from an EMBL/GenBank/DDBJ whole genome shotgun (WGS) entry which is preliminary data.</text>
</comment>